<proteinExistence type="predicted"/>
<evidence type="ECO:0000313" key="2">
    <source>
        <dbReference type="Proteomes" id="UP001177021"/>
    </source>
</evidence>
<keyword evidence="2" id="KW-1185">Reference proteome</keyword>
<comment type="caution">
    <text evidence="1">The sequence shown here is derived from an EMBL/GenBank/DDBJ whole genome shotgun (WGS) entry which is preliminary data.</text>
</comment>
<name>A0ACB0LN70_TRIPR</name>
<protein>
    <submittedName>
        <fullName evidence="1">Uncharacterized protein</fullName>
    </submittedName>
</protein>
<reference evidence="1" key="1">
    <citation type="submission" date="2023-10" db="EMBL/GenBank/DDBJ databases">
        <authorList>
            <person name="Rodriguez Cubillos JULIANA M."/>
            <person name="De Vega J."/>
        </authorList>
    </citation>
    <scope>NUCLEOTIDE SEQUENCE</scope>
</reference>
<dbReference type="EMBL" id="CASHSV030000615">
    <property type="protein sequence ID" value="CAJ2670995.1"/>
    <property type="molecule type" value="Genomic_DNA"/>
</dbReference>
<dbReference type="Proteomes" id="UP001177021">
    <property type="component" value="Unassembled WGS sequence"/>
</dbReference>
<organism evidence="1 2">
    <name type="scientific">Trifolium pratense</name>
    <name type="common">Red clover</name>
    <dbReference type="NCBI Taxonomy" id="57577"/>
    <lineage>
        <taxon>Eukaryota</taxon>
        <taxon>Viridiplantae</taxon>
        <taxon>Streptophyta</taxon>
        <taxon>Embryophyta</taxon>
        <taxon>Tracheophyta</taxon>
        <taxon>Spermatophyta</taxon>
        <taxon>Magnoliopsida</taxon>
        <taxon>eudicotyledons</taxon>
        <taxon>Gunneridae</taxon>
        <taxon>Pentapetalae</taxon>
        <taxon>rosids</taxon>
        <taxon>fabids</taxon>
        <taxon>Fabales</taxon>
        <taxon>Fabaceae</taxon>
        <taxon>Papilionoideae</taxon>
        <taxon>50 kb inversion clade</taxon>
        <taxon>NPAAA clade</taxon>
        <taxon>Hologalegina</taxon>
        <taxon>IRL clade</taxon>
        <taxon>Trifolieae</taxon>
        <taxon>Trifolium</taxon>
    </lineage>
</organism>
<gene>
    <name evidence="1" type="ORF">MILVUS5_LOCUS34941</name>
</gene>
<sequence length="205" mass="23094">MSASPNNNSSSTTTTATTTLDNYFLETLMDRLQLRGPDNKPLFDKSYDDFLFSEEEDDDDEENQPGAYQDEKQAIYKEESKLEAEIITLILTGKGDTLKPNSGEAISLRESNICVGCHEEEEGEYVVWEWHGHIIGYTDEHGFAPEYIYGNYFQRIVPVERSDAAPVEDDAVNKGLKDLIDGAVSTNPGRILHRNLNAGNIYTRF</sequence>
<accession>A0ACB0LN70</accession>
<evidence type="ECO:0000313" key="1">
    <source>
        <dbReference type="EMBL" id="CAJ2670995.1"/>
    </source>
</evidence>